<organism evidence="1 2">
    <name type="scientific">SAR86 cluster bacterium SAR86E</name>
    <dbReference type="NCBI Taxonomy" id="1208365"/>
    <lineage>
        <taxon>Bacteria</taxon>
        <taxon>Pseudomonadati</taxon>
        <taxon>Pseudomonadota</taxon>
        <taxon>Gammaproteobacteria</taxon>
        <taxon>SAR86 cluster</taxon>
    </lineage>
</organism>
<protein>
    <submittedName>
        <fullName evidence="1">Polyketide cyclase/dehydrase and lipid transport</fullName>
    </submittedName>
</protein>
<dbReference type="Gene3D" id="3.30.530.20">
    <property type="match status" value="1"/>
</dbReference>
<dbReference type="STRING" id="1208365.B273_0869"/>
<dbReference type="Proteomes" id="UP000010310">
    <property type="component" value="Unassembled WGS sequence"/>
</dbReference>
<accession>K6FDE5</accession>
<dbReference type="AlphaFoldDB" id="K6FDE5"/>
<dbReference type="InterPro" id="IPR023393">
    <property type="entry name" value="START-like_dom_sf"/>
</dbReference>
<reference evidence="1 2" key="1">
    <citation type="submission" date="2012-09" db="EMBL/GenBank/DDBJ databases">
        <authorList>
            <person name="Dupont C.L."/>
            <person name="Rusch D.B."/>
            <person name="Lombardo M.-J."/>
            <person name="Novotny M."/>
            <person name="Yee-Greenbaum J."/>
            <person name="Laskin R."/>
        </authorList>
    </citation>
    <scope>NUCLEOTIDE SEQUENCE [LARGE SCALE GENOMIC DNA]</scope>
    <source>
        <strain evidence="1">SAR86E</strain>
    </source>
</reference>
<dbReference type="EMBL" id="AMWX01000002">
    <property type="protein sequence ID" value="EKO36642.1"/>
    <property type="molecule type" value="Genomic_DNA"/>
</dbReference>
<dbReference type="CDD" id="cd07821">
    <property type="entry name" value="PYR_PYL_RCAR_like"/>
    <property type="match status" value="1"/>
</dbReference>
<dbReference type="InterPro" id="IPR019587">
    <property type="entry name" value="Polyketide_cyclase/dehydratase"/>
</dbReference>
<name>K6FDE5_9GAMM</name>
<dbReference type="SUPFAM" id="SSF55961">
    <property type="entry name" value="Bet v1-like"/>
    <property type="match status" value="1"/>
</dbReference>
<evidence type="ECO:0000313" key="2">
    <source>
        <dbReference type="Proteomes" id="UP000010310"/>
    </source>
</evidence>
<keyword evidence="2" id="KW-1185">Reference proteome</keyword>
<proteinExistence type="predicted"/>
<dbReference type="Pfam" id="PF10604">
    <property type="entry name" value="Polyketide_cyc2"/>
    <property type="match status" value="1"/>
</dbReference>
<evidence type="ECO:0000313" key="1">
    <source>
        <dbReference type="EMBL" id="EKO36642.1"/>
    </source>
</evidence>
<sequence length="127" mass="14455">MKTLKAESTFPCSAKDLWTILSDFERCDWVPTIEKISLKDDCRYFEMAGMGQITEKILKCDQKKMILQYTAIETPAPIDHHLATMKISEINDQECSLAWTTEISPEVFAEGIHQGMLISIDGIKKIL</sequence>
<gene>
    <name evidence="1" type="ORF">B273_0869</name>
</gene>
<comment type="caution">
    <text evidence="1">The sequence shown here is derived from an EMBL/GenBank/DDBJ whole genome shotgun (WGS) entry which is preliminary data.</text>
</comment>